<reference evidence="2" key="1">
    <citation type="journal article" date="2019" name="Int. J. Syst. Evol. Microbiol.">
        <title>The Global Catalogue of Microorganisms (GCM) 10K type strain sequencing project: providing services to taxonomists for standard genome sequencing and annotation.</title>
        <authorList>
            <consortium name="The Broad Institute Genomics Platform"/>
            <consortium name="The Broad Institute Genome Sequencing Center for Infectious Disease"/>
            <person name="Wu L."/>
            <person name="Ma J."/>
        </authorList>
    </citation>
    <scope>NUCLEOTIDE SEQUENCE [LARGE SCALE GENOMIC DNA]</scope>
    <source>
        <strain evidence="2">KCTC 32465</strain>
    </source>
</reference>
<name>A0ABQ3CYQ5_9RHOB</name>
<keyword evidence="2" id="KW-1185">Reference proteome</keyword>
<sequence>MEFHYQKPISTALKSSLRKINRGVYRIYGAPTASISTELTLNGRPVIFLHNPKAAGTSLRKLLGVHKQSHVYPREKLSERYWLNCFSIAAVRHPFDRFISGYFYHVLGPYMGGLVKAYGPMVKDLDPFQYLALIEHENGYIPAQTNWTHFPSVTKPRVDLLLRVEEADKWMEQFKNAGLDMTGRRMHHENQSDHATDTRRERLNLSVAEFSRLRDEVFESYKNDYEIFGYDK</sequence>
<evidence type="ECO:0000313" key="2">
    <source>
        <dbReference type="Proteomes" id="UP000634455"/>
    </source>
</evidence>
<dbReference type="InterPro" id="IPR005331">
    <property type="entry name" value="Sulfotransferase"/>
</dbReference>
<dbReference type="Proteomes" id="UP000634455">
    <property type="component" value="Unassembled WGS sequence"/>
</dbReference>
<gene>
    <name evidence="1" type="ORF">GCM10008927_10530</name>
</gene>
<accession>A0ABQ3CYQ5</accession>
<dbReference type="InterPro" id="IPR027417">
    <property type="entry name" value="P-loop_NTPase"/>
</dbReference>
<organism evidence="1 2">
    <name type="scientific">Paramylibacter ulvae</name>
    <dbReference type="NCBI Taxonomy" id="1651968"/>
    <lineage>
        <taxon>Bacteria</taxon>
        <taxon>Pseudomonadati</taxon>
        <taxon>Pseudomonadota</taxon>
        <taxon>Alphaproteobacteria</taxon>
        <taxon>Rhodobacterales</taxon>
        <taxon>Paracoccaceae</taxon>
        <taxon>Paramylibacter</taxon>
    </lineage>
</organism>
<evidence type="ECO:0000313" key="1">
    <source>
        <dbReference type="EMBL" id="GHA47605.1"/>
    </source>
</evidence>
<dbReference type="SUPFAM" id="SSF52540">
    <property type="entry name" value="P-loop containing nucleoside triphosphate hydrolases"/>
    <property type="match status" value="1"/>
</dbReference>
<evidence type="ECO:0008006" key="3">
    <source>
        <dbReference type="Google" id="ProtNLM"/>
    </source>
</evidence>
<proteinExistence type="predicted"/>
<dbReference type="EMBL" id="BMZF01000002">
    <property type="protein sequence ID" value="GHA47605.1"/>
    <property type="molecule type" value="Genomic_DNA"/>
</dbReference>
<dbReference type="Gene3D" id="3.40.50.300">
    <property type="entry name" value="P-loop containing nucleotide triphosphate hydrolases"/>
    <property type="match status" value="1"/>
</dbReference>
<protein>
    <recommendedName>
        <fullName evidence="3">Sulfotransferase family protein</fullName>
    </recommendedName>
</protein>
<dbReference type="Pfam" id="PF03567">
    <property type="entry name" value="Sulfotransfer_2"/>
    <property type="match status" value="1"/>
</dbReference>
<comment type="caution">
    <text evidence="1">The sequence shown here is derived from an EMBL/GenBank/DDBJ whole genome shotgun (WGS) entry which is preliminary data.</text>
</comment>